<sequence>MVGGDRQIQQFKILFKISEKKVNCSTDGLIISPMRLKKNMMYDMNLQFIANLAK</sequence>
<accession>A0A078ALG8</accession>
<dbReference type="InParanoid" id="A0A078ALG8"/>
<dbReference type="AlphaFoldDB" id="A0A078ALG8"/>
<evidence type="ECO:0000313" key="2">
    <source>
        <dbReference type="Proteomes" id="UP000039865"/>
    </source>
</evidence>
<name>A0A078ALG8_STYLE</name>
<organism evidence="1 2">
    <name type="scientific">Stylonychia lemnae</name>
    <name type="common">Ciliate</name>
    <dbReference type="NCBI Taxonomy" id="5949"/>
    <lineage>
        <taxon>Eukaryota</taxon>
        <taxon>Sar</taxon>
        <taxon>Alveolata</taxon>
        <taxon>Ciliophora</taxon>
        <taxon>Intramacronucleata</taxon>
        <taxon>Spirotrichea</taxon>
        <taxon>Stichotrichia</taxon>
        <taxon>Sporadotrichida</taxon>
        <taxon>Oxytrichidae</taxon>
        <taxon>Stylonychinae</taxon>
        <taxon>Stylonychia</taxon>
    </lineage>
</organism>
<dbReference type="EMBL" id="CCKQ01010198">
    <property type="protein sequence ID" value="CDW81703.1"/>
    <property type="molecule type" value="Genomic_DNA"/>
</dbReference>
<evidence type="ECO:0000313" key="1">
    <source>
        <dbReference type="EMBL" id="CDW81703.1"/>
    </source>
</evidence>
<reference evidence="1 2" key="1">
    <citation type="submission" date="2014-06" db="EMBL/GenBank/DDBJ databases">
        <authorList>
            <person name="Swart Estienne"/>
        </authorList>
    </citation>
    <scope>NUCLEOTIDE SEQUENCE [LARGE SCALE GENOMIC DNA]</scope>
    <source>
        <strain evidence="1 2">130c</strain>
    </source>
</reference>
<protein>
    <submittedName>
        <fullName evidence="1">Uncharacterized protein</fullName>
    </submittedName>
</protein>
<proteinExistence type="predicted"/>
<gene>
    <name evidence="1" type="primary">Contig10838.g11583</name>
    <name evidence="1" type="ORF">STYLEM_10727</name>
</gene>
<keyword evidence="2" id="KW-1185">Reference proteome</keyword>
<dbReference type="Proteomes" id="UP000039865">
    <property type="component" value="Unassembled WGS sequence"/>
</dbReference>